<sequence length="136" mass="15874">MKMMRIQDEEDGDKIVTFDRIIRELPKLDSFTLVFHIATDYTKITEALKLCDIKNLKLGNIESNFNVKAFFDYLMTQEKMQVFLCFRDLSWENRNALQEFVDQLIESGIKITPKPFLNFPGQTQKTANALEKLSSI</sequence>
<accession>A0AC34FM79</accession>
<evidence type="ECO:0000313" key="1">
    <source>
        <dbReference type="Proteomes" id="UP000887579"/>
    </source>
</evidence>
<reference evidence="2" key="1">
    <citation type="submission" date="2022-11" db="UniProtKB">
        <authorList>
            <consortium name="WormBaseParasite"/>
        </authorList>
    </citation>
    <scope>IDENTIFICATION</scope>
</reference>
<organism evidence="1 2">
    <name type="scientific">Panagrolaimus sp. ES5</name>
    <dbReference type="NCBI Taxonomy" id="591445"/>
    <lineage>
        <taxon>Eukaryota</taxon>
        <taxon>Metazoa</taxon>
        <taxon>Ecdysozoa</taxon>
        <taxon>Nematoda</taxon>
        <taxon>Chromadorea</taxon>
        <taxon>Rhabditida</taxon>
        <taxon>Tylenchina</taxon>
        <taxon>Panagrolaimomorpha</taxon>
        <taxon>Panagrolaimoidea</taxon>
        <taxon>Panagrolaimidae</taxon>
        <taxon>Panagrolaimus</taxon>
    </lineage>
</organism>
<evidence type="ECO:0000313" key="2">
    <source>
        <dbReference type="WBParaSite" id="ES5_v2.g18433.t1"/>
    </source>
</evidence>
<dbReference type="WBParaSite" id="ES5_v2.g18433.t1">
    <property type="protein sequence ID" value="ES5_v2.g18433.t1"/>
    <property type="gene ID" value="ES5_v2.g18433"/>
</dbReference>
<name>A0AC34FM79_9BILA</name>
<proteinExistence type="predicted"/>
<protein>
    <submittedName>
        <fullName evidence="2">Uncharacterized protein</fullName>
    </submittedName>
</protein>
<dbReference type="Proteomes" id="UP000887579">
    <property type="component" value="Unplaced"/>
</dbReference>